<dbReference type="PANTHER" id="PTHR37984">
    <property type="entry name" value="PROTEIN CBG26694"/>
    <property type="match status" value="1"/>
</dbReference>
<evidence type="ECO:0000256" key="1">
    <source>
        <dbReference type="ARBA" id="ARBA00023268"/>
    </source>
</evidence>
<gene>
    <name evidence="3" type="ORF">PM001_LOCUS8594</name>
</gene>
<dbReference type="PANTHER" id="PTHR37984:SF5">
    <property type="entry name" value="PROTEIN NYNRIN-LIKE"/>
    <property type="match status" value="1"/>
</dbReference>
<dbReference type="SUPFAM" id="SSF56672">
    <property type="entry name" value="DNA/RNA polymerases"/>
    <property type="match status" value="1"/>
</dbReference>
<dbReference type="InterPro" id="IPR050951">
    <property type="entry name" value="Retrovirus_Pol_polyprotein"/>
</dbReference>
<dbReference type="EMBL" id="CAKLBY020000069">
    <property type="protein sequence ID" value="CAK7923444.1"/>
    <property type="molecule type" value="Genomic_DNA"/>
</dbReference>
<dbReference type="FunFam" id="3.30.70.270:FF:000020">
    <property type="entry name" value="Transposon Tf2-6 polyprotein-like Protein"/>
    <property type="match status" value="1"/>
</dbReference>
<reference evidence="3" key="1">
    <citation type="submission" date="2024-01" db="EMBL/GenBank/DDBJ databases">
        <authorList>
            <person name="Webb A."/>
        </authorList>
    </citation>
    <scope>NUCLEOTIDE SEQUENCE</scope>
    <source>
        <strain evidence="3">Pm1</strain>
    </source>
</reference>
<dbReference type="InterPro" id="IPR041577">
    <property type="entry name" value="RT_RNaseH_2"/>
</dbReference>
<dbReference type="Proteomes" id="UP001162060">
    <property type="component" value="Unassembled WGS sequence"/>
</dbReference>
<accession>A0AAV1TR19</accession>
<comment type="caution">
    <text evidence="3">The sequence shown here is derived from an EMBL/GenBank/DDBJ whole genome shotgun (WGS) entry which is preliminary data.</text>
</comment>
<proteinExistence type="predicted"/>
<feature type="domain" description="Reverse transcriptase/retrotransposon-derived protein RNase H-like" evidence="2">
    <location>
        <begin position="141"/>
        <end position="211"/>
    </location>
</feature>
<evidence type="ECO:0000313" key="4">
    <source>
        <dbReference type="Proteomes" id="UP001162060"/>
    </source>
</evidence>
<dbReference type="AlphaFoldDB" id="A0AAV1TR19"/>
<dbReference type="GO" id="GO:0003824">
    <property type="term" value="F:catalytic activity"/>
    <property type="evidence" value="ECO:0007669"/>
    <property type="project" value="UniProtKB-KW"/>
</dbReference>
<keyword evidence="1" id="KW-0511">Multifunctional enzyme</keyword>
<dbReference type="InterPro" id="IPR043128">
    <property type="entry name" value="Rev_trsase/Diguanyl_cyclase"/>
</dbReference>
<evidence type="ECO:0000313" key="3">
    <source>
        <dbReference type="EMBL" id="CAK7923444.1"/>
    </source>
</evidence>
<dbReference type="InterPro" id="IPR043502">
    <property type="entry name" value="DNA/RNA_pol_sf"/>
</dbReference>
<organism evidence="3 4">
    <name type="scientific">Peronospora matthiolae</name>
    <dbReference type="NCBI Taxonomy" id="2874970"/>
    <lineage>
        <taxon>Eukaryota</taxon>
        <taxon>Sar</taxon>
        <taxon>Stramenopiles</taxon>
        <taxon>Oomycota</taxon>
        <taxon>Peronosporomycetes</taxon>
        <taxon>Peronosporales</taxon>
        <taxon>Peronosporaceae</taxon>
        <taxon>Peronospora</taxon>
    </lineage>
</organism>
<dbReference type="Pfam" id="PF17919">
    <property type="entry name" value="RT_RNaseH_2"/>
    <property type="match status" value="1"/>
</dbReference>
<protein>
    <recommendedName>
        <fullName evidence="2">Reverse transcriptase/retrotransposon-derived protein RNase H-like domain-containing protein</fullName>
    </recommendedName>
</protein>
<sequence>MGLASMPGTWTRLMRKAISRLVPVVECLDDVCIFSRSMSDYVDHLRYVCEILRFNKFCALQDKRDFGQNSIDFFGHTKSSFGLHVDARKTRSVAERAEPGIVTGRQRFYGLSVHYRRFIHHFATLVLPLSLIFKQDAVWTWETAQRQAFDAIKLALQYAPVLHLPDFDKIFLVPTDASRACFNIASQLHNGNDLPVALFCEKRRPSKINWTI</sequence>
<evidence type="ECO:0000259" key="2">
    <source>
        <dbReference type="Pfam" id="PF17919"/>
    </source>
</evidence>
<dbReference type="Gene3D" id="3.30.70.270">
    <property type="match status" value="2"/>
</dbReference>
<name>A0AAV1TR19_9STRA</name>